<comment type="caution">
    <text evidence="3">The sequence shown here is derived from an EMBL/GenBank/DDBJ whole genome shotgun (WGS) entry which is preliminary data.</text>
</comment>
<gene>
    <name evidence="3" type="ORF">FGF67_03780</name>
</gene>
<proteinExistence type="predicted"/>
<accession>A0A5C4SPQ9</accession>
<feature type="region of interest" description="Disordered" evidence="1">
    <location>
        <begin position="24"/>
        <end position="50"/>
    </location>
</feature>
<dbReference type="RefSeq" id="WP_139695135.1">
    <property type="nucleotide sequence ID" value="NZ_CP074074.1"/>
</dbReference>
<feature type="transmembrane region" description="Helical" evidence="2">
    <location>
        <begin position="59"/>
        <end position="80"/>
    </location>
</feature>
<evidence type="ECO:0000256" key="2">
    <source>
        <dbReference type="SAM" id="Phobius"/>
    </source>
</evidence>
<keyword evidence="2" id="KW-0812">Transmembrane</keyword>
<dbReference type="AlphaFoldDB" id="A0A5C4SPQ9"/>
<protein>
    <submittedName>
        <fullName evidence="3">Uncharacterized protein</fullName>
    </submittedName>
</protein>
<sequence length="85" mass="10155">MRNNHYEVLFKQRKHKTFNYQPRFSKEPSLETKSNEGAEAKDFKSRWRRSHDSKVKVRGAMSIKVLVIILVLLLIGMYVLEKKYL</sequence>
<name>A0A5C4SPQ9_9FLAO</name>
<dbReference type="EMBL" id="VDCS01000003">
    <property type="protein sequence ID" value="TNJ46120.1"/>
    <property type="molecule type" value="Genomic_DNA"/>
</dbReference>
<dbReference type="Proteomes" id="UP000308713">
    <property type="component" value="Unassembled WGS sequence"/>
</dbReference>
<keyword evidence="2" id="KW-1133">Transmembrane helix</keyword>
<reference evidence="3 4" key="1">
    <citation type="submission" date="2019-05" db="EMBL/GenBank/DDBJ databases">
        <title>Tamlana fucoidanivorans sp. nov., isolated from the surface of algae collected from Fujian province in China.</title>
        <authorList>
            <person name="Li J."/>
        </authorList>
    </citation>
    <scope>NUCLEOTIDE SEQUENCE [LARGE SCALE GENOMIC DNA]</scope>
    <source>
        <strain evidence="3 4">CW2-9</strain>
    </source>
</reference>
<evidence type="ECO:0000256" key="1">
    <source>
        <dbReference type="SAM" id="MobiDB-lite"/>
    </source>
</evidence>
<evidence type="ECO:0000313" key="3">
    <source>
        <dbReference type="EMBL" id="TNJ46120.1"/>
    </source>
</evidence>
<dbReference type="OrthoDB" id="1452283at2"/>
<keyword evidence="4" id="KW-1185">Reference proteome</keyword>
<evidence type="ECO:0000313" key="4">
    <source>
        <dbReference type="Proteomes" id="UP000308713"/>
    </source>
</evidence>
<organism evidence="3 4">
    <name type="scientific">Allotamlana fucoidanivorans</name>
    <dbReference type="NCBI Taxonomy" id="2583814"/>
    <lineage>
        <taxon>Bacteria</taxon>
        <taxon>Pseudomonadati</taxon>
        <taxon>Bacteroidota</taxon>
        <taxon>Flavobacteriia</taxon>
        <taxon>Flavobacteriales</taxon>
        <taxon>Flavobacteriaceae</taxon>
        <taxon>Allotamlana</taxon>
    </lineage>
</organism>
<keyword evidence="2" id="KW-0472">Membrane</keyword>